<sequence>MELSRRDALAALSAAGVAVGGGGAVLLATDDESGDTTEESASSDSLDESEFETLAAAAEVLYPDEVSGVGEFVRRFVRGRARDRPDHAAGIADAAAYLDEYARAWFDDRFATLAPATREQALRRMNADTVEPDPDGSDTQRVRYFVVNELLFALYASPTGGKLVGIENPQGHPGGTQSYQRGPDA</sequence>
<evidence type="ECO:0000313" key="3">
    <source>
        <dbReference type="Proteomes" id="UP001430377"/>
    </source>
</evidence>
<evidence type="ECO:0000313" key="2">
    <source>
        <dbReference type="EMBL" id="MBX0323273.1"/>
    </source>
</evidence>
<dbReference type="PROSITE" id="PS51318">
    <property type="entry name" value="TAT"/>
    <property type="match status" value="1"/>
</dbReference>
<feature type="region of interest" description="Disordered" evidence="1">
    <location>
        <begin position="164"/>
        <end position="185"/>
    </location>
</feature>
<gene>
    <name evidence="2" type="ORF">EGH21_09545</name>
</gene>
<feature type="compositionally biased region" description="Acidic residues" evidence="1">
    <location>
        <begin position="29"/>
        <end position="38"/>
    </location>
</feature>
<dbReference type="RefSeq" id="WP_220618249.1">
    <property type="nucleotide sequence ID" value="NZ_RKLR01000003.1"/>
</dbReference>
<dbReference type="Pfam" id="PF13618">
    <property type="entry name" value="Gluconate_2-dh3"/>
    <property type="match status" value="1"/>
</dbReference>
<comment type="caution">
    <text evidence="2">The sequence shown here is derived from an EMBL/GenBank/DDBJ whole genome shotgun (WGS) entry which is preliminary data.</text>
</comment>
<dbReference type="InterPro" id="IPR027056">
    <property type="entry name" value="Gluconate_2DH_su3"/>
</dbReference>
<dbReference type="InterPro" id="IPR006311">
    <property type="entry name" value="TAT_signal"/>
</dbReference>
<protein>
    <submittedName>
        <fullName evidence="2">Gluconate 2-dehydrogenase subunit 3 family protein</fullName>
    </submittedName>
</protein>
<proteinExistence type="predicted"/>
<accession>A0AAW4PNS2</accession>
<dbReference type="EMBL" id="RKLR01000003">
    <property type="protein sequence ID" value="MBX0323273.1"/>
    <property type="molecule type" value="Genomic_DNA"/>
</dbReference>
<feature type="region of interest" description="Disordered" evidence="1">
    <location>
        <begin position="28"/>
        <end position="49"/>
    </location>
</feature>
<name>A0AAW4PNS2_9EURY</name>
<dbReference type="Proteomes" id="UP001430377">
    <property type="component" value="Unassembled WGS sequence"/>
</dbReference>
<organism evidence="2 3">
    <name type="scientific">Haloarcula rubra</name>
    <dbReference type="NCBI Taxonomy" id="2487747"/>
    <lineage>
        <taxon>Archaea</taxon>
        <taxon>Methanobacteriati</taxon>
        <taxon>Methanobacteriota</taxon>
        <taxon>Stenosarchaea group</taxon>
        <taxon>Halobacteria</taxon>
        <taxon>Halobacteriales</taxon>
        <taxon>Haloarculaceae</taxon>
        <taxon>Haloarcula</taxon>
    </lineage>
</organism>
<evidence type="ECO:0000256" key="1">
    <source>
        <dbReference type="SAM" id="MobiDB-lite"/>
    </source>
</evidence>
<dbReference type="AlphaFoldDB" id="A0AAW4PNS2"/>
<feature type="compositionally biased region" description="Polar residues" evidence="1">
    <location>
        <begin position="175"/>
        <end position="185"/>
    </location>
</feature>
<reference evidence="2 3" key="1">
    <citation type="submission" date="2021-06" db="EMBL/GenBank/DDBJ databases">
        <title>Halomicroarcula sp. a new haloarchaeum isolated from saline soil.</title>
        <authorList>
            <person name="Duran-Viseras A."/>
            <person name="Sanchez-Porro C."/>
            <person name="Ventosa A."/>
        </authorList>
    </citation>
    <scope>NUCLEOTIDE SEQUENCE [LARGE SCALE GENOMIC DNA]</scope>
    <source>
        <strain evidence="2 3">F13</strain>
    </source>
</reference>
<keyword evidence="3" id="KW-1185">Reference proteome</keyword>